<dbReference type="AlphaFoldDB" id="A0A2P2QKM7"/>
<organism evidence="1">
    <name type="scientific">Rhizophora mucronata</name>
    <name type="common">Asiatic mangrove</name>
    <dbReference type="NCBI Taxonomy" id="61149"/>
    <lineage>
        <taxon>Eukaryota</taxon>
        <taxon>Viridiplantae</taxon>
        <taxon>Streptophyta</taxon>
        <taxon>Embryophyta</taxon>
        <taxon>Tracheophyta</taxon>
        <taxon>Spermatophyta</taxon>
        <taxon>Magnoliopsida</taxon>
        <taxon>eudicotyledons</taxon>
        <taxon>Gunneridae</taxon>
        <taxon>Pentapetalae</taxon>
        <taxon>rosids</taxon>
        <taxon>fabids</taxon>
        <taxon>Malpighiales</taxon>
        <taxon>Rhizophoraceae</taxon>
        <taxon>Rhizophora</taxon>
    </lineage>
</organism>
<dbReference type="EMBL" id="GGEC01087048">
    <property type="protein sequence ID" value="MBX67532.1"/>
    <property type="molecule type" value="Transcribed_RNA"/>
</dbReference>
<protein>
    <submittedName>
        <fullName evidence="1">Uncharacterized protein</fullName>
    </submittedName>
</protein>
<proteinExistence type="predicted"/>
<sequence length="17" mass="2048">MSEKIWTPRESLLSTNR</sequence>
<evidence type="ECO:0000313" key="1">
    <source>
        <dbReference type="EMBL" id="MBX67532.1"/>
    </source>
</evidence>
<accession>A0A2P2QKM7</accession>
<name>A0A2P2QKM7_RHIMU</name>
<reference evidence="1" key="1">
    <citation type="submission" date="2018-02" db="EMBL/GenBank/DDBJ databases">
        <title>Rhizophora mucronata_Transcriptome.</title>
        <authorList>
            <person name="Meera S.P."/>
            <person name="Sreeshan A."/>
            <person name="Augustine A."/>
        </authorList>
    </citation>
    <scope>NUCLEOTIDE SEQUENCE</scope>
    <source>
        <tissue evidence="1">Leaf</tissue>
    </source>
</reference>